<keyword evidence="3" id="KW-1185">Reference proteome</keyword>
<feature type="compositionally biased region" description="Low complexity" evidence="1">
    <location>
        <begin position="207"/>
        <end position="219"/>
    </location>
</feature>
<gene>
    <name evidence="2" type="ORF">PAPOLLO_LOCUS21749</name>
</gene>
<name>A0A8S3XT40_PARAO</name>
<feature type="region of interest" description="Disordered" evidence="1">
    <location>
        <begin position="207"/>
        <end position="236"/>
    </location>
</feature>
<protein>
    <submittedName>
        <fullName evidence="2">(apollo) hypothetical protein</fullName>
    </submittedName>
</protein>
<dbReference type="Proteomes" id="UP000691718">
    <property type="component" value="Unassembled WGS sequence"/>
</dbReference>
<evidence type="ECO:0000313" key="3">
    <source>
        <dbReference type="Proteomes" id="UP000691718"/>
    </source>
</evidence>
<reference evidence="2" key="1">
    <citation type="submission" date="2021-04" db="EMBL/GenBank/DDBJ databases">
        <authorList>
            <person name="Tunstrom K."/>
        </authorList>
    </citation>
    <scope>NUCLEOTIDE SEQUENCE</scope>
</reference>
<sequence length="236" mass="25865">MLQNSRAAKILRNIPPEKLSIEPGCYVVQCDNSIVLEDQPQLMIRNDGSHQGSTNRDSASSIPVVLDSDLQSSITECVTLNPIETVEPVVVQCDNSMVSEDQPQLMIRNDGSHQGSINRDSASSIPVVLDSDLQSSITECVILNPIETVEPVDISTPRLSEEHTKPGCSVVLTDNYKVLRDCPFNILINNDRSICRRSTSQDSLKSISSVSLDSDLTSSETVEQTITTSSTHPRKR</sequence>
<feature type="compositionally biased region" description="Polar residues" evidence="1">
    <location>
        <begin position="220"/>
        <end position="236"/>
    </location>
</feature>
<organism evidence="2 3">
    <name type="scientific">Parnassius apollo</name>
    <name type="common">Apollo butterfly</name>
    <name type="synonym">Papilio apollo</name>
    <dbReference type="NCBI Taxonomy" id="110799"/>
    <lineage>
        <taxon>Eukaryota</taxon>
        <taxon>Metazoa</taxon>
        <taxon>Ecdysozoa</taxon>
        <taxon>Arthropoda</taxon>
        <taxon>Hexapoda</taxon>
        <taxon>Insecta</taxon>
        <taxon>Pterygota</taxon>
        <taxon>Neoptera</taxon>
        <taxon>Endopterygota</taxon>
        <taxon>Lepidoptera</taxon>
        <taxon>Glossata</taxon>
        <taxon>Ditrysia</taxon>
        <taxon>Papilionoidea</taxon>
        <taxon>Papilionidae</taxon>
        <taxon>Parnassiinae</taxon>
        <taxon>Parnassini</taxon>
        <taxon>Parnassius</taxon>
        <taxon>Parnassius</taxon>
    </lineage>
</organism>
<comment type="caution">
    <text evidence="2">The sequence shown here is derived from an EMBL/GenBank/DDBJ whole genome shotgun (WGS) entry which is preliminary data.</text>
</comment>
<dbReference type="AlphaFoldDB" id="A0A8S3XT40"/>
<accession>A0A8S3XT40</accession>
<evidence type="ECO:0000256" key="1">
    <source>
        <dbReference type="SAM" id="MobiDB-lite"/>
    </source>
</evidence>
<dbReference type="EMBL" id="CAJQZP010001342">
    <property type="protein sequence ID" value="CAG5039932.1"/>
    <property type="molecule type" value="Genomic_DNA"/>
</dbReference>
<proteinExistence type="predicted"/>
<evidence type="ECO:0000313" key="2">
    <source>
        <dbReference type="EMBL" id="CAG5039932.1"/>
    </source>
</evidence>